<dbReference type="FunFam" id="3.40.190.80:FF:000009">
    <property type="entry name" value="Fructose-1,6-bisphosphatase, chloroplastic"/>
    <property type="match status" value="1"/>
</dbReference>
<keyword evidence="11" id="KW-1185">Reference proteome</keyword>
<comment type="similarity">
    <text evidence="2 7">Belongs to the FBPase class 1 family.</text>
</comment>
<dbReference type="PIRSF" id="PIRSF500210">
    <property type="entry name" value="FBPtase"/>
    <property type="match status" value="1"/>
</dbReference>
<evidence type="ECO:0000256" key="7">
    <source>
        <dbReference type="RuleBase" id="RU000508"/>
    </source>
</evidence>
<evidence type="ECO:0000256" key="6">
    <source>
        <dbReference type="ARBA" id="ARBA00032973"/>
    </source>
</evidence>
<dbReference type="Gene3D" id="3.40.190.80">
    <property type="match status" value="1"/>
</dbReference>
<evidence type="ECO:0000256" key="3">
    <source>
        <dbReference type="ARBA" id="ARBA00013093"/>
    </source>
</evidence>
<dbReference type="Proteomes" id="UP001633002">
    <property type="component" value="Unassembled WGS sequence"/>
</dbReference>
<evidence type="ECO:0000256" key="5">
    <source>
        <dbReference type="ARBA" id="ARBA00023277"/>
    </source>
</evidence>
<evidence type="ECO:0000313" key="11">
    <source>
        <dbReference type="Proteomes" id="UP001633002"/>
    </source>
</evidence>
<dbReference type="EMBL" id="JBJQOH010000004">
    <property type="protein sequence ID" value="KAL3687861.1"/>
    <property type="molecule type" value="Genomic_DNA"/>
</dbReference>
<dbReference type="AlphaFoldDB" id="A0ABD3HAH8"/>
<dbReference type="PANTHER" id="PTHR11556:SF12">
    <property type="entry name" value="FRUCTOSE-BISPHOSPHATASE"/>
    <property type="match status" value="1"/>
</dbReference>
<sequence length="408" mass="44169">MLCNSLNFVPPRAISGPAQLSSVIPSSTPFVSFPLRFCSPSALVSRGRSLSSPFTVTMAADSVSTAPPSVDTEDTVLLLDFLSQRSGNLDGGLANVILHLQAACKRIAALLASPAALQVTSSMQNSMKPTSASRDAPKPLDIVANDIIKAALRKSGNVAALASEEEDSPVWIGEGQYVVVFDPLDGSRNIDASIPTGTIFGIYRRLFATGNLPLVEQARKHCLRKGSELVASGYALYSSATMLCLSVGDGAHAFTLDGSCGEFVLTHRDLKIPKRGQIYSVNDARYHDWPAGLRRYIDDIRQGKGQYPKKYSARYICSLVADLHRTILYGGVAMNPRSHLRLVYEAHPLSFLVEQAHGKGSDGKRRILDLQATDLHQRLPLFLGSPDDILELESYGDVQQLVNPGYEV</sequence>
<dbReference type="EC" id="3.1.3.11" evidence="3"/>
<keyword evidence="5 7" id="KW-0119">Carbohydrate metabolism</keyword>
<dbReference type="InterPro" id="IPR028343">
    <property type="entry name" value="FBPtase"/>
</dbReference>
<dbReference type="CDD" id="cd00354">
    <property type="entry name" value="FBPase"/>
    <property type="match status" value="1"/>
</dbReference>
<evidence type="ECO:0000259" key="8">
    <source>
        <dbReference type="Pfam" id="PF00316"/>
    </source>
</evidence>
<reference evidence="10 11" key="1">
    <citation type="submission" date="2024-09" db="EMBL/GenBank/DDBJ databases">
        <title>Chromosome-scale assembly of Riccia sorocarpa.</title>
        <authorList>
            <person name="Paukszto L."/>
        </authorList>
    </citation>
    <scope>NUCLEOTIDE SEQUENCE [LARGE SCALE GENOMIC DNA]</scope>
    <source>
        <strain evidence="10">LP-2024</strain>
        <tissue evidence="10">Aerial parts of the thallus</tissue>
    </source>
</reference>
<dbReference type="Pfam" id="PF18913">
    <property type="entry name" value="FBPase_C"/>
    <property type="match status" value="1"/>
</dbReference>
<comment type="catalytic activity">
    <reaction evidence="1">
        <text>beta-D-fructose 1,6-bisphosphate + H2O = beta-D-fructose 6-phosphate + phosphate</text>
        <dbReference type="Rhea" id="RHEA:11064"/>
        <dbReference type="ChEBI" id="CHEBI:15377"/>
        <dbReference type="ChEBI" id="CHEBI:32966"/>
        <dbReference type="ChEBI" id="CHEBI:43474"/>
        <dbReference type="ChEBI" id="CHEBI:57634"/>
        <dbReference type="EC" id="3.1.3.11"/>
    </reaction>
</comment>
<protein>
    <recommendedName>
        <fullName evidence="3">fructose-bisphosphatase</fullName>
        <ecNumber evidence="3">3.1.3.11</ecNumber>
    </recommendedName>
    <alternativeName>
        <fullName evidence="6">D-fructose-1,6-bisphosphate 1-phosphohydrolase</fullName>
    </alternativeName>
</protein>
<evidence type="ECO:0000256" key="2">
    <source>
        <dbReference type="ARBA" id="ARBA00010941"/>
    </source>
</evidence>
<dbReference type="InterPro" id="IPR044015">
    <property type="entry name" value="FBPase_C_dom"/>
</dbReference>
<dbReference type="PIRSF" id="PIRSF000904">
    <property type="entry name" value="FBPtase_SBPase"/>
    <property type="match status" value="1"/>
</dbReference>
<dbReference type="GO" id="GO:0042132">
    <property type="term" value="F:fructose 1,6-bisphosphate 1-phosphatase activity"/>
    <property type="evidence" value="ECO:0007669"/>
    <property type="project" value="UniProtKB-EC"/>
</dbReference>
<evidence type="ECO:0000256" key="1">
    <source>
        <dbReference type="ARBA" id="ARBA00001273"/>
    </source>
</evidence>
<comment type="caution">
    <text evidence="10">The sequence shown here is derived from an EMBL/GenBank/DDBJ whole genome shotgun (WGS) entry which is preliminary data.</text>
</comment>
<dbReference type="PANTHER" id="PTHR11556">
    <property type="entry name" value="FRUCTOSE-1,6-BISPHOSPHATASE-RELATED"/>
    <property type="match status" value="1"/>
</dbReference>
<dbReference type="FunFam" id="3.30.540.10:FF:000019">
    <property type="entry name" value="Fructose-1,6-bisphosphatase, chloroplastic"/>
    <property type="match status" value="1"/>
</dbReference>
<accession>A0ABD3HAH8</accession>
<gene>
    <name evidence="10" type="ORF">R1sor_014170</name>
</gene>
<dbReference type="Pfam" id="PF00316">
    <property type="entry name" value="FBPase"/>
    <property type="match status" value="1"/>
</dbReference>
<evidence type="ECO:0000259" key="9">
    <source>
        <dbReference type="Pfam" id="PF18913"/>
    </source>
</evidence>
<organism evidence="10 11">
    <name type="scientific">Riccia sorocarpa</name>
    <dbReference type="NCBI Taxonomy" id="122646"/>
    <lineage>
        <taxon>Eukaryota</taxon>
        <taxon>Viridiplantae</taxon>
        <taxon>Streptophyta</taxon>
        <taxon>Embryophyta</taxon>
        <taxon>Marchantiophyta</taxon>
        <taxon>Marchantiopsida</taxon>
        <taxon>Marchantiidae</taxon>
        <taxon>Marchantiales</taxon>
        <taxon>Ricciaceae</taxon>
        <taxon>Riccia</taxon>
    </lineage>
</organism>
<dbReference type="InterPro" id="IPR033391">
    <property type="entry name" value="FBPase_N"/>
</dbReference>
<proteinExistence type="inferred from homology"/>
<evidence type="ECO:0000313" key="10">
    <source>
        <dbReference type="EMBL" id="KAL3687861.1"/>
    </source>
</evidence>
<feature type="domain" description="Fructose-1-6-bisphosphatase class I N-terminal" evidence="8">
    <location>
        <begin position="86"/>
        <end position="267"/>
    </location>
</feature>
<dbReference type="SUPFAM" id="SSF56655">
    <property type="entry name" value="Carbohydrate phosphatase"/>
    <property type="match status" value="1"/>
</dbReference>
<dbReference type="HAMAP" id="MF_01855">
    <property type="entry name" value="FBPase_class1"/>
    <property type="match status" value="1"/>
</dbReference>
<evidence type="ECO:0000256" key="4">
    <source>
        <dbReference type="ARBA" id="ARBA00022801"/>
    </source>
</evidence>
<dbReference type="Gene3D" id="3.30.540.10">
    <property type="entry name" value="Fructose-1,6-Bisphosphatase, subunit A, domain 1"/>
    <property type="match status" value="1"/>
</dbReference>
<keyword evidence="4 7" id="KW-0378">Hydrolase</keyword>
<dbReference type="PRINTS" id="PR00115">
    <property type="entry name" value="F16BPHPHTASE"/>
</dbReference>
<dbReference type="InterPro" id="IPR000146">
    <property type="entry name" value="FBPase_class-1"/>
</dbReference>
<feature type="domain" description="Fructose-1-6-bisphosphatase class 1 C-terminal" evidence="9">
    <location>
        <begin position="272"/>
        <end position="395"/>
    </location>
</feature>
<name>A0ABD3HAH8_9MARC</name>